<dbReference type="InterPro" id="IPR036852">
    <property type="entry name" value="Peptidase_S8/S53_dom_sf"/>
</dbReference>
<evidence type="ECO:0000256" key="1">
    <source>
        <dbReference type="ARBA" id="ARBA00022670"/>
    </source>
</evidence>
<organism evidence="13">
    <name type="scientific">Alexandrium catenella</name>
    <name type="common">Red tide dinoflagellate</name>
    <name type="synonym">Gonyaulax catenella</name>
    <dbReference type="NCBI Taxonomy" id="2925"/>
    <lineage>
        <taxon>Eukaryota</taxon>
        <taxon>Sar</taxon>
        <taxon>Alveolata</taxon>
        <taxon>Dinophyceae</taxon>
        <taxon>Gonyaulacales</taxon>
        <taxon>Pyrocystaceae</taxon>
        <taxon>Alexandrium</taxon>
    </lineage>
</organism>
<dbReference type="SMART" id="SM00944">
    <property type="entry name" value="Pro-kuma_activ"/>
    <property type="match status" value="1"/>
</dbReference>
<evidence type="ECO:0000256" key="8">
    <source>
        <dbReference type="ARBA" id="ARBA00023619"/>
    </source>
</evidence>
<keyword evidence="6" id="KW-0865">Zymogen</keyword>
<keyword evidence="1 9" id="KW-0645">Protease</keyword>
<feature type="binding site" evidence="9">
    <location>
        <position position="636"/>
    </location>
    <ligand>
        <name>Ca(2+)</name>
        <dbReference type="ChEBI" id="CHEBI:29108"/>
    </ligand>
</feature>
<reference evidence="13" key="1">
    <citation type="submission" date="2021-01" db="EMBL/GenBank/DDBJ databases">
        <authorList>
            <person name="Corre E."/>
            <person name="Pelletier E."/>
            <person name="Niang G."/>
            <person name="Scheremetjew M."/>
            <person name="Finn R."/>
            <person name="Kale V."/>
            <person name="Holt S."/>
            <person name="Cochrane G."/>
            <person name="Meng A."/>
            <person name="Brown T."/>
            <person name="Cohen L."/>
        </authorList>
    </citation>
    <scope>NUCLEOTIDE SEQUENCE</scope>
    <source>
        <strain evidence="13">OF101</strain>
    </source>
</reference>
<dbReference type="PANTHER" id="PTHR14218:SF15">
    <property type="entry name" value="TRIPEPTIDYL-PEPTIDASE 1"/>
    <property type="match status" value="1"/>
</dbReference>
<evidence type="ECO:0000256" key="4">
    <source>
        <dbReference type="ARBA" id="ARBA00022825"/>
    </source>
</evidence>
<dbReference type="SUPFAM" id="SSF52743">
    <property type="entry name" value="Subtilisin-like"/>
    <property type="match status" value="1"/>
</dbReference>
<name>A0A7S1QLV7_ALECA</name>
<feature type="binding site" evidence="9">
    <location>
        <position position="661"/>
    </location>
    <ligand>
        <name>Ca(2+)</name>
        <dbReference type="ChEBI" id="CHEBI:29108"/>
    </ligand>
</feature>
<dbReference type="PANTHER" id="PTHR14218">
    <property type="entry name" value="PROTEASE S8 TRIPEPTIDYL PEPTIDASE I CLN2"/>
    <property type="match status" value="1"/>
</dbReference>
<protein>
    <recommendedName>
        <fullName evidence="8">subtilisin</fullName>
        <ecNumber evidence="8">3.4.21.62</ecNumber>
    </recommendedName>
</protein>
<keyword evidence="4 9" id="KW-0720">Serine protease</keyword>
<dbReference type="CDD" id="cd04056">
    <property type="entry name" value="Peptidases_S53"/>
    <property type="match status" value="1"/>
</dbReference>
<dbReference type="AlphaFoldDB" id="A0A7S1QLV7"/>
<keyword evidence="5 9" id="KW-0106">Calcium</keyword>
<dbReference type="Gene3D" id="3.40.50.200">
    <property type="entry name" value="Peptidase S8/S53 domain"/>
    <property type="match status" value="1"/>
</dbReference>
<keyword evidence="11" id="KW-0732">Signal</keyword>
<dbReference type="GO" id="GO:0008240">
    <property type="term" value="F:tripeptidyl-peptidase activity"/>
    <property type="evidence" value="ECO:0007669"/>
    <property type="project" value="TreeGrafter"/>
</dbReference>
<keyword evidence="3 9" id="KW-0378">Hydrolase</keyword>
<comment type="cofactor">
    <cofactor evidence="9">
        <name>Ca(2+)</name>
        <dbReference type="ChEBI" id="CHEBI:29108"/>
    </cofactor>
    <text evidence="9">Binds 1 Ca(2+) ion per subunit.</text>
</comment>
<feature type="chain" id="PRO_5031103664" description="subtilisin" evidence="11">
    <location>
        <begin position="29"/>
        <end position="696"/>
    </location>
</feature>
<proteinExistence type="predicted"/>
<comment type="catalytic activity">
    <reaction evidence="7">
        <text>Hydrolysis of proteins with broad specificity for peptide bonds, and a preference for a large uncharged residue in P1. Hydrolyzes peptide amides.</text>
        <dbReference type="EC" id="3.4.21.62"/>
    </reaction>
</comment>
<feature type="binding site" evidence="9">
    <location>
        <position position="635"/>
    </location>
    <ligand>
        <name>Ca(2+)</name>
        <dbReference type="ChEBI" id="CHEBI:29108"/>
    </ligand>
</feature>
<feature type="region of interest" description="Disordered" evidence="10">
    <location>
        <begin position="77"/>
        <end position="104"/>
    </location>
</feature>
<evidence type="ECO:0000256" key="9">
    <source>
        <dbReference type="PROSITE-ProRule" id="PRU01032"/>
    </source>
</evidence>
<sequence>MWRRMLASSPPHCALVLALAALLPLAATVAGSAEVAGEGEAELPAAALDRGDECSTGSSEVPSCSLNALQLRRAKRSRDGVRSAGEGAAGEGDRSGAFESAPAFQGSWSNEGRCAEDVPHELFFVMNHAGSARIDEMVLDRARPGSPNFRKWLSKAEVRELTRNGAGARALRASLVGHGSISVVEESAGGELLRARAPISTWEHFLDTEFSTYRHKDSGKVLVRAPAYSLPAHLHEHVAGVLRAVDLGEMVRVPTLELADATVKDSSGPPPWWNCSAEARVVYCDTVEELERAKGPVVTPTVLREVYNIPPVAPRGSASADVRRRTSQMVYASLGQHWSPSDRTQFQRAFNIPQDRYVRQLDMGDGFSSDQLCHESPNECIESNLDVQYMMAMSPWSAMGYFYMPRESTMHEFLEKFVNDMSQIDEPPSVISISYGMPEIGATVTAVKLFNSVAVTLALQGVTILVASGDDGAASAIARNRRHGECWIVEILGLQADWPASSPWVTGVGASLGAASRSPEVVCSVNATGPAAEAAGKFPPLITSGGGFSELNARPDWQEGHHQEVGRGVPDISLAGHAYAIVIGRKWLTVDGTSASSPAFGGMVSLINAERLQKGLPRVGFLNPLLYRNQNAFRDITVGDNRCAAHGAPCCGGYDAKPGWDAASGLGTVDYARLAEVLATENVIVEAPTATMEKLS</sequence>
<dbReference type="PROSITE" id="PS51695">
    <property type="entry name" value="SEDOLISIN"/>
    <property type="match status" value="1"/>
</dbReference>
<feature type="binding site" evidence="9">
    <location>
        <position position="659"/>
    </location>
    <ligand>
        <name>Ca(2+)</name>
        <dbReference type="ChEBI" id="CHEBI:29108"/>
    </ligand>
</feature>
<dbReference type="InterPro" id="IPR030400">
    <property type="entry name" value="Sedolisin_dom"/>
</dbReference>
<dbReference type="GO" id="GO:0004252">
    <property type="term" value="F:serine-type endopeptidase activity"/>
    <property type="evidence" value="ECO:0007669"/>
    <property type="project" value="UniProtKB-UniRule"/>
</dbReference>
<evidence type="ECO:0000256" key="7">
    <source>
        <dbReference type="ARBA" id="ARBA00023529"/>
    </source>
</evidence>
<evidence type="ECO:0000256" key="11">
    <source>
        <dbReference type="SAM" id="SignalP"/>
    </source>
</evidence>
<evidence type="ECO:0000259" key="12">
    <source>
        <dbReference type="PROSITE" id="PS51695"/>
    </source>
</evidence>
<evidence type="ECO:0000256" key="10">
    <source>
        <dbReference type="SAM" id="MobiDB-lite"/>
    </source>
</evidence>
<evidence type="ECO:0000256" key="5">
    <source>
        <dbReference type="ARBA" id="ARBA00022837"/>
    </source>
</evidence>
<dbReference type="InterPro" id="IPR050819">
    <property type="entry name" value="Tripeptidyl-peptidase_I"/>
</dbReference>
<dbReference type="CDD" id="cd11377">
    <property type="entry name" value="Pro-peptidase_S53"/>
    <property type="match status" value="1"/>
</dbReference>
<evidence type="ECO:0000256" key="3">
    <source>
        <dbReference type="ARBA" id="ARBA00022801"/>
    </source>
</evidence>
<feature type="signal peptide" evidence="11">
    <location>
        <begin position="1"/>
        <end position="28"/>
    </location>
</feature>
<dbReference type="SUPFAM" id="SSF54897">
    <property type="entry name" value="Protease propeptides/inhibitors"/>
    <property type="match status" value="1"/>
</dbReference>
<keyword evidence="2 9" id="KW-0479">Metal-binding</keyword>
<dbReference type="GO" id="GO:0006508">
    <property type="term" value="P:proteolysis"/>
    <property type="evidence" value="ECO:0007669"/>
    <property type="project" value="UniProtKB-KW"/>
</dbReference>
<feature type="domain" description="Peptidase S53" evidence="12">
    <location>
        <begin position="297"/>
        <end position="681"/>
    </location>
</feature>
<accession>A0A7S1QLV7</accession>
<evidence type="ECO:0000256" key="2">
    <source>
        <dbReference type="ARBA" id="ARBA00022723"/>
    </source>
</evidence>
<feature type="active site" description="Charge relay system" evidence="9">
    <location>
        <position position="386"/>
    </location>
</feature>
<dbReference type="GO" id="GO:0046872">
    <property type="term" value="F:metal ion binding"/>
    <property type="evidence" value="ECO:0007669"/>
    <property type="project" value="UniProtKB-UniRule"/>
</dbReference>
<dbReference type="Pfam" id="PF09286">
    <property type="entry name" value="Pro-kuma_activ"/>
    <property type="match status" value="1"/>
</dbReference>
<gene>
    <name evidence="13" type="ORF">ACAT0790_LOCUS27687</name>
</gene>
<dbReference type="EC" id="3.4.21.62" evidence="8"/>
<evidence type="ECO:0000256" key="6">
    <source>
        <dbReference type="ARBA" id="ARBA00023145"/>
    </source>
</evidence>
<dbReference type="EMBL" id="HBGE01045927">
    <property type="protein sequence ID" value="CAD9142544.1"/>
    <property type="molecule type" value="Transcribed_RNA"/>
</dbReference>
<dbReference type="InterPro" id="IPR015366">
    <property type="entry name" value="S53_propep"/>
</dbReference>
<feature type="active site" description="Charge relay system" evidence="9">
    <location>
        <position position="594"/>
    </location>
</feature>
<evidence type="ECO:0000313" key="13">
    <source>
        <dbReference type="EMBL" id="CAD9142544.1"/>
    </source>
</evidence>
<feature type="active site" description="Charge relay system" evidence="9">
    <location>
        <position position="382"/>
    </location>
</feature>